<organism evidence="9 10">
    <name type="scientific">Pelagicoccus albus</name>
    <dbReference type="NCBI Taxonomy" id="415222"/>
    <lineage>
        <taxon>Bacteria</taxon>
        <taxon>Pseudomonadati</taxon>
        <taxon>Verrucomicrobiota</taxon>
        <taxon>Opitutia</taxon>
        <taxon>Puniceicoccales</taxon>
        <taxon>Pelagicoccaceae</taxon>
        <taxon>Pelagicoccus</taxon>
    </lineage>
</organism>
<comment type="caution">
    <text evidence="9">The sequence shown here is derived from an EMBL/GenBank/DDBJ whole genome shotgun (WGS) entry which is preliminary data.</text>
</comment>
<keyword evidence="4" id="KW-1003">Cell membrane</keyword>
<feature type="transmembrane region" description="Helical" evidence="8">
    <location>
        <begin position="180"/>
        <end position="200"/>
    </location>
</feature>
<dbReference type="GO" id="GO:0005886">
    <property type="term" value="C:plasma membrane"/>
    <property type="evidence" value="ECO:0007669"/>
    <property type="project" value="UniProtKB-SubCell"/>
</dbReference>
<accession>A0A7X1B6K2</accession>
<comment type="subcellular location">
    <subcellularLocation>
        <location evidence="1">Cell membrane</location>
        <topology evidence="1">Multi-pass membrane protein</topology>
    </subcellularLocation>
</comment>
<evidence type="ECO:0000313" key="10">
    <source>
        <dbReference type="Proteomes" id="UP000526501"/>
    </source>
</evidence>
<evidence type="ECO:0000256" key="3">
    <source>
        <dbReference type="ARBA" id="ARBA00022448"/>
    </source>
</evidence>
<keyword evidence="10" id="KW-1185">Reference proteome</keyword>
<evidence type="ECO:0000256" key="1">
    <source>
        <dbReference type="ARBA" id="ARBA00004651"/>
    </source>
</evidence>
<name>A0A7X1B6K2_9BACT</name>
<comment type="similarity">
    <text evidence="2">Belongs to the autoinducer-2 exporter (AI-2E) (TC 2.A.86) family.</text>
</comment>
<gene>
    <name evidence="9" type="ORF">H5P27_11065</name>
</gene>
<keyword evidence="7 8" id="KW-0472">Membrane</keyword>
<dbReference type="AlphaFoldDB" id="A0A7X1B6K2"/>
<keyword evidence="6 8" id="KW-1133">Transmembrane helix</keyword>
<evidence type="ECO:0000256" key="5">
    <source>
        <dbReference type="ARBA" id="ARBA00022692"/>
    </source>
</evidence>
<keyword evidence="5 8" id="KW-0812">Transmembrane</keyword>
<feature type="transmembrane region" description="Helical" evidence="8">
    <location>
        <begin position="347"/>
        <end position="376"/>
    </location>
</feature>
<evidence type="ECO:0000256" key="7">
    <source>
        <dbReference type="ARBA" id="ARBA00023136"/>
    </source>
</evidence>
<feature type="transmembrane region" description="Helical" evidence="8">
    <location>
        <begin position="280"/>
        <end position="299"/>
    </location>
</feature>
<feature type="transmembrane region" description="Helical" evidence="8">
    <location>
        <begin position="55"/>
        <end position="76"/>
    </location>
</feature>
<feature type="transmembrane region" description="Helical" evidence="8">
    <location>
        <begin position="21"/>
        <end position="43"/>
    </location>
</feature>
<dbReference type="GO" id="GO:0055085">
    <property type="term" value="P:transmembrane transport"/>
    <property type="evidence" value="ECO:0007669"/>
    <property type="project" value="TreeGrafter"/>
</dbReference>
<dbReference type="RefSeq" id="WP_185660451.1">
    <property type="nucleotide sequence ID" value="NZ_CAWPOO010000012.1"/>
</dbReference>
<evidence type="ECO:0000313" key="9">
    <source>
        <dbReference type="EMBL" id="MBC2606581.1"/>
    </source>
</evidence>
<dbReference type="EMBL" id="JACHVC010000012">
    <property type="protein sequence ID" value="MBC2606581.1"/>
    <property type="molecule type" value="Genomic_DNA"/>
</dbReference>
<feature type="transmembrane region" description="Helical" evidence="8">
    <location>
        <begin position="308"/>
        <end position="327"/>
    </location>
</feature>
<dbReference type="InterPro" id="IPR002549">
    <property type="entry name" value="AI-2E-like"/>
</dbReference>
<dbReference type="PANTHER" id="PTHR21716">
    <property type="entry name" value="TRANSMEMBRANE PROTEIN"/>
    <property type="match status" value="1"/>
</dbReference>
<feature type="transmembrane region" description="Helical" evidence="8">
    <location>
        <begin position="88"/>
        <end position="111"/>
    </location>
</feature>
<reference evidence="9 10" key="1">
    <citation type="submission" date="2020-07" db="EMBL/GenBank/DDBJ databases">
        <authorList>
            <person name="Feng X."/>
        </authorList>
    </citation>
    <scope>NUCLEOTIDE SEQUENCE [LARGE SCALE GENOMIC DNA]</scope>
    <source>
        <strain evidence="9 10">JCM23202</strain>
    </source>
</reference>
<feature type="transmembrane region" description="Helical" evidence="8">
    <location>
        <begin position="246"/>
        <end position="274"/>
    </location>
</feature>
<evidence type="ECO:0000256" key="2">
    <source>
        <dbReference type="ARBA" id="ARBA00009773"/>
    </source>
</evidence>
<sequence length="395" mass="43692">MPETNSSSNPRGKLSPNQWRLIGAALAILSVTIIAFFILGVFNLLRDFIATFSDVLWPLAAAGILAMIFRPFVVFLQRRAKFSRTWAIVTLFLVAALFLAGVLLLVVPTVVDQTVRFIEYLPDLFQSLRTAFAETYPKVVEFANEKIGQENLQRVQSFLTDSASSLLGKSEQAIANIGSFVSRVLAIGTGLAIIPVYLFFMLESRRSLIRDLKKQLSFIRDDWRDDILFLTEEFIGSVVSFFRGQIIIAFIMGVLLALGFMIIGLNFAIILGLAIGFLNIIPYLGSIIGLGIALPLAYFQKDGGGTELLLFAIGVFVAVQMIEGYLLTPRIMGKTTGLHPMVIIVAIFFWGTALNGVLGMILAIPLTAFFVVAWRLAKRKYFDHLREAQSSTSES</sequence>
<proteinExistence type="inferred from homology"/>
<evidence type="ECO:0000256" key="6">
    <source>
        <dbReference type="ARBA" id="ARBA00022989"/>
    </source>
</evidence>
<evidence type="ECO:0000256" key="8">
    <source>
        <dbReference type="SAM" id="Phobius"/>
    </source>
</evidence>
<dbReference type="Pfam" id="PF01594">
    <property type="entry name" value="AI-2E_transport"/>
    <property type="match status" value="1"/>
</dbReference>
<dbReference type="PANTHER" id="PTHR21716:SF53">
    <property type="entry name" value="PERMEASE PERM-RELATED"/>
    <property type="match status" value="1"/>
</dbReference>
<protein>
    <submittedName>
        <fullName evidence="9">AI-2E family transporter</fullName>
    </submittedName>
</protein>
<dbReference type="Proteomes" id="UP000526501">
    <property type="component" value="Unassembled WGS sequence"/>
</dbReference>
<keyword evidence="3" id="KW-0813">Transport</keyword>
<evidence type="ECO:0000256" key="4">
    <source>
        <dbReference type="ARBA" id="ARBA00022475"/>
    </source>
</evidence>